<comment type="caution">
    <text evidence="1">The sequence shown here is derived from an EMBL/GenBank/DDBJ whole genome shotgun (WGS) entry which is preliminary data.</text>
</comment>
<dbReference type="Proteomes" id="UP000636709">
    <property type="component" value="Unassembled WGS sequence"/>
</dbReference>
<dbReference type="PANTHER" id="PTHR33103">
    <property type="entry name" value="OS01G0153900 PROTEIN"/>
    <property type="match status" value="1"/>
</dbReference>
<dbReference type="AlphaFoldDB" id="A0A835ETC1"/>
<name>A0A835ETC1_9POAL</name>
<accession>A0A835ETC1</accession>
<dbReference type="EMBL" id="JACEFO010001770">
    <property type="protein sequence ID" value="KAF8704955.1"/>
    <property type="molecule type" value="Genomic_DNA"/>
</dbReference>
<organism evidence="1 2">
    <name type="scientific">Digitaria exilis</name>
    <dbReference type="NCBI Taxonomy" id="1010633"/>
    <lineage>
        <taxon>Eukaryota</taxon>
        <taxon>Viridiplantae</taxon>
        <taxon>Streptophyta</taxon>
        <taxon>Embryophyta</taxon>
        <taxon>Tracheophyta</taxon>
        <taxon>Spermatophyta</taxon>
        <taxon>Magnoliopsida</taxon>
        <taxon>Liliopsida</taxon>
        <taxon>Poales</taxon>
        <taxon>Poaceae</taxon>
        <taxon>PACMAD clade</taxon>
        <taxon>Panicoideae</taxon>
        <taxon>Panicodae</taxon>
        <taxon>Paniceae</taxon>
        <taxon>Anthephorinae</taxon>
        <taxon>Digitaria</taxon>
    </lineage>
</organism>
<gene>
    <name evidence="1" type="ORF">HU200_031200</name>
</gene>
<protein>
    <submittedName>
        <fullName evidence="1">Uncharacterized protein</fullName>
    </submittedName>
</protein>
<sequence>MHRRWLRLSHAQHMLLPLPLSSRTPRSMAAKPAAPLIMKLLVDTKAGRVLYAEAGKDVVDFLFSLLDLQLGAVTKLLAAGAMVGSVGNIHRSVETLDAVHRHGGVDALLVPAGYRCKGCSCSPRCYDFASSASGTPCPMCKGKMTTEVQLVEPAGDHGSGATLAGEGSGGGSTGYVRDMVTTYTVMDDLSVAPMSTICAVTALATLGVTDITGLQSKTVEIGCKEVIPFPYF</sequence>
<reference evidence="1" key="1">
    <citation type="submission" date="2020-07" db="EMBL/GenBank/DDBJ databases">
        <title>Genome sequence and genetic diversity analysis of an under-domesticated orphan crop, white fonio (Digitaria exilis).</title>
        <authorList>
            <person name="Bennetzen J.L."/>
            <person name="Chen S."/>
            <person name="Ma X."/>
            <person name="Wang X."/>
            <person name="Yssel A.E.J."/>
            <person name="Chaluvadi S.R."/>
            <person name="Johnson M."/>
            <person name="Gangashetty P."/>
            <person name="Hamidou F."/>
            <person name="Sanogo M.D."/>
            <person name="Zwaenepoel A."/>
            <person name="Wallace J."/>
            <person name="Van De Peer Y."/>
            <person name="Van Deynze A."/>
        </authorList>
    </citation>
    <scope>NUCLEOTIDE SEQUENCE</scope>
    <source>
        <tissue evidence="1">Leaves</tissue>
    </source>
</reference>
<dbReference type="PANTHER" id="PTHR33103:SF106">
    <property type="entry name" value="OS01G0154200 PROTEIN"/>
    <property type="match status" value="1"/>
</dbReference>
<evidence type="ECO:0000313" key="2">
    <source>
        <dbReference type="Proteomes" id="UP000636709"/>
    </source>
</evidence>
<dbReference type="InterPro" id="IPR007750">
    <property type="entry name" value="DUF674"/>
</dbReference>
<dbReference type="Pfam" id="PF05056">
    <property type="entry name" value="DUF674"/>
    <property type="match status" value="1"/>
</dbReference>
<proteinExistence type="predicted"/>
<keyword evidence="2" id="KW-1185">Reference proteome</keyword>
<dbReference type="OrthoDB" id="2014278at2759"/>
<evidence type="ECO:0000313" key="1">
    <source>
        <dbReference type="EMBL" id="KAF8704955.1"/>
    </source>
</evidence>